<organism evidence="7 8">
    <name type="scientific">Ladona fulva</name>
    <name type="common">Scarce chaser dragonfly</name>
    <name type="synonym">Libellula fulva</name>
    <dbReference type="NCBI Taxonomy" id="123851"/>
    <lineage>
        <taxon>Eukaryota</taxon>
        <taxon>Metazoa</taxon>
        <taxon>Ecdysozoa</taxon>
        <taxon>Arthropoda</taxon>
        <taxon>Hexapoda</taxon>
        <taxon>Insecta</taxon>
        <taxon>Pterygota</taxon>
        <taxon>Palaeoptera</taxon>
        <taxon>Odonata</taxon>
        <taxon>Epiprocta</taxon>
        <taxon>Anisoptera</taxon>
        <taxon>Libelluloidea</taxon>
        <taxon>Libellulidae</taxon>
        <taxon>Ladona</taxon>
    </lineage>
</organism>
<dbReference type="AlphaFoldDB" id="A0A8K0P4E9"/>
<evidence type="ECO:0000256" key="4">
    <source>
        <dbReference type="ARBA" id="ARBA00023098"/>
    </source>
</evidence>
<dbReference type="GO" id="GO:0016042">
    <property type="term" value="P:lipid catabolic process"/>
    <property type="evidence" value="ECO:0007669"/>
    <property type="project" value="UniProtKB-KW"/>
</dbReference>
<comment type="cofactor">
    <cofactor evidence="1">
        <name>Ca(2+)</name>
        <dbReference type="ChEBI" id="CHEBI:29108"/>
    </cofactor>
</comment>
<dbReference type="GO" id="GO:0006644">
    <property type="term" value="P:phospholipid metabolic process"/>
    <property type="evidence" value="ECO:0007669"/>
    <property type="project" value="InterPro"/>
</dbReference>
<accession>A0A8K0P4E9</accession>
<gene>
    <name evidence="7" type="ORF">J437_LFUL013310</name>
</gene>
<dbReference type="Gene3D" id="1.20.90.10">
    <property type="entry name" value="Phospholipase A2 domain"/>
    <property type="match status" value="1"/>
</dbReference>
<sequence>MKFYQCLKAAGTMTANQIGFAYFNMIETKCFKEDYPIIRCHQYSSALKHRCKVYQLDKSKPKIWEWFDVPIY</sequence>
<evidence type="ECO:0000259" key="6">
    <source>
        <dbReference type="Pfam" id="PF05826"/>
    </source>
</evidence>
<dbReference type="GO" id="GO:0004623">
    <property type="term" value="F:phospholipase A2 activity"/>
    <property type="evidence" value="ECO:0007669"/>
    <property type="project" value="UniProtKB-EC"/>
</dbReference>
<dbReference type="OrthoDB" id="8187220at2759"/>
<evidence type="ECO:0000256" key="1">
    <source>
        <dbReference type="ARBA" id="ARBA00001913"/>
    </source>
</evidence>
<dbReference type="Pfam" id="PF05826">
    <property type="entry name" value="Phospholip_A2_2"/>
    <property type="match status" value="1"/>
</dbReference>
<dbReference type="EMBL" id="KZ308645">
    <property type="protein sequence ID" value="KAG8232717.1"/>
    <property type="molecule type" value="Genomic_DNA"/>
</dbReference>
<keyword evidence="3" id="KW-0442">Lipid degradation</keyword>
<dbReference type="PANTHER" id="PTHR12253">
    <property type="entry name" value="RH14732P"/>
    <property type="match status" value="1"/>
</dbReference>
<evidence type="ECO:0000313" key="8">
    <source>
        <dbReference type="Proteomes" id="UP000792457"/>
    </source>
</evidence>
<dbReference type="SUPFAM" id="SSF48619">
    <property type="entry name" value="Phospholipase A2, PLA2"/>
    <property type="match status" value="1"/>
</dbReference>
<reference evidence="7" key="1">
    <citation type="submission" date="2013-04" db="EMBL/GenBank/DDBJ databases">
        <authorList>
            <person name="Qu J."/>
            <person name="Murali S.C."/>
            <person name="Bandaranaike D."/>
            <person name="Bellair M."/>
            <person name="Blankenburg K."/>
            <person name="Chao H."/>
            <person name="Dinh H."/>
            <person name="Doddapaneni H."/>
            <person name="Downs B."/>
            <person name="Dugan-Rocha S."/>
            <person name="Elkadiri S."/>
            <person name="Gnanaolivu R.D."/>
            <person name="Hernandez B."/>
            <person name="Javaid M."/>
            <person name="Jayaseelan J.C."/>
            <person name="Lee S."/>
            <person name="Li M."/>
            <person name="Ming W."/>
            <person name="Munidasa M."/>
            <person name="Muniz J."/>
            <person name="Nguyen L."/>
            <person name="Ongeri F."/>
            <person name="Osuji N."/>
            <person name="Pu L.-L."/>
            <person name="Puazo M."/>
            <person name="Qu C."/>
            <person name="Quiroz J."/>
            <person name="Raj R."/>
            <person name="Weissenberger G."/>
            <person name="Xin Y."/>
            <person name="Zou X."/>
            <person name="Han Y."/>
            <person name="Richards S."/>
            <person name="Worley K."/>
            <person name="Muzny D."/>
            <person name="Gibbs R."/>
        </authorList>
    </citation>
    <scope>NUCLEOTIDE SEQUENCE</scope>
    <source>
        <strain evidence="7">Sampled in the wild</strain>
    </source>
</reference>
<dbReference type="InterPro" id="IPR016090">
    <property type="entry name" value="PLA2-like_dom"/>
</dbReference>
<protein>
    <recommendedName>
        <fullName evidence="2">phospholipase A2</fullName>
        <ecNumber evidence="2">3.1.1.4</ecNumber>
    </recommendedName>
    <alternativeName>
        <fullName evidence="5">Phosphatidylcholine 2-acylhydrolase</fullName>
    </alternativeName>
</protein>
<keyword evidence="8" id="KW-1185">Reference proteome</keyword>
<evidence type="ECO:0000256" key="5">
    <source>
        <dbReference type="ARBA" id="ARBA00029903"/>
    </source>
</evidence>
<evidence type="ECO:0000256" key="2">
    <source>
        <dbReference type="ARBA" id="ARBA00013278"/>
    </source>
</evidence>
<dbReference type="Proteomes" id="UP000792457">
    <property type="component" value="Unassembled WGS sequence"/>
</dbReference>
<dbReference type="EC" id="3.1.1.4" evidence="2"/>
<keyword evidence="4" id="KW-0443">Lipid metabolism</keyword>
<proteinExistence type="predicted"/>
<name>A0A8K0P4E9_LADFU</name>
<reference evidence="7" key="2">
    <citation type="submission" date="2017-10" db="EMBL/GenBank/DDBJ databases">
        <title>Ladona fulva Genome sequencing and assembly.</title>
        <authorList>
            <person name="Murali S."/>
            <person name="Richards S."/>
            <person name="Bandaranaike D."/>
            <person name="Bellair M."/>
            <person name="Blankenburg K."/>
            <person name="Chao H."/>
            <person name="Dinh H."/>
            <person name="Doddapaneni H."/>
            <person name="Dugan-Rocha S."/>
            <person name="Elkadiri S."/>
            <person name="Gnanaolivu R."/>
            <person name="Hernandez B."/>
            <person name="Skinner E."/>
            <person name="Javaid M."/>
            <person name="Lee S."/>
            <person name="Li M."/>
            <person name="Ming W."/>
            <person name="Munidasa M."/>
            <person name="Muniz J."/>
            <person name="Nguyen L."/>
            <person name="Hughes D."/>
            <person name="Osuji N."/>
            <person name="Pu L.-L."/>
            <person name="Puazo M."/>
            <person name="Qu C."/>
            <person name="Quiroz J."/>
            <person name="Raj R."/>
            <person name="Weissenberger G."/>
            <person name="Xin Y."/>
            <person name="Zou X."/>
            <person name="Han Y."/>
            <person name="Worley K."/>
            <person name="Muzny D."/>
            <person name="Gibbs R."/>
        </authorList>
    </citation>
    <scope>NUCLEOTIDE SEQUENCE</scope>
    <source>
        <strain evidence="7">Sampled in the wild</strain>
    </source>
</reference>
<evidence type="ECO:0000313" key="7">
    <source>
        <dbReference type="EMBL" id="KAG8232717.1"/>
    </source>
</evidence>
<evidence type="ECO:0000256" key="3">
    <source>
        <dbReference type="ARBA" id="ARBA00022963"/>
    </source>
</evidence>
<dbReference type="GO" id="GO:0050482">
    <property type="term" value="P:arachidonate secretion"/>
    <property type="evidence" value="ECO:0007669"/>
    <property type="project" value="InterPro"/>
</dbReference>
<comment type="caution">
    <text evidence="7">The sequence shown here is derived from an EMBL/GenBank/DDBJ whole genome shotgun (WGS) entry which is preliminary data.</text>
</comment>
<feature type="domain" description="Phospholipase A2-like central" evidence="6">
    <location>
        <begin position="2"/>
        <end position="33"/>
    </location>
</feature>
<dbReference type="InterPro" id="IPR036444">
    <property type="entry name" value="PLipase_A2_dom_sf"/>
</dbReference>